<dbReference type="SMART" id="SM00342">
    <property type="entry name" value="HTH_ARAC"/>
    <property type="match status" value="1"/>
</dbReference>
<dbReference type="GO" id="GO:0043565">
    <property type="term" value="F:sequence-specific DNA binding"/>
    <property type="evidence" value="ECO:0007669"/>
    <property type="project" value="InterPro"/>
</dbReference>
<accession>A0A6L9UM67</accession>
<keyword evidence="3" id="KW-0804">Transcription</keyword>
<keyword evidence="1" id="KW-0805">Transcription regulation</keyword>
<proteinExistence type="predicted"/>
<dbReference type="Gene3D" id="1.10.10.60">
    <property type="entry name" value="Homeodomain-like"/>
    <property type="match status" value="2"/>
</dbReference>
<dbReference type="Pfam" id="PF12833">
    <property type="entry name" value="HTH_18"/>
    <property type="match status" value="1"/>
</dbReference>
<dbReference type="Proteomes" id="UP000483035">
    <property type="component" value="Unassembled WGS sequence"/>
</dbReference>
<evidence type="ECO:0000256" key="1">
    <source>
        <dbReference type="ARBA" id="ARBA00023015"/>
    </source>
</evidence>
<evidence type="ECO:0000313" key="6">
    <source>
        <dbReference type="Proteomes" id="UP000483035"/>
    </source>
</evidence>
<organism evidence="5 6">
    <name type="scientific">Rhizobium lusitanum</name>
    <dbReference type="NCBI Taxonomy" id="293958"/>
    <lineage>
        <taxon>Bacteria</taxon>
        <taxon>Pseudomonadati</taxon>
        <taxon>Pseudomonadota</taxon>
        <taxon>Alphaproteobacteria</taxon>
        <taxon>Hyphomicrobiales</taxon>
        <taxon>Rhizobiaceae</taxon>
        <taxon>Rhizobium/Agrobacterium group</taxon>
        <taxon>Rhizobium</taxon>
    </lineage>
</organism>
<evidence type="ECO:0000259" key="4">
    <source>
        <dbReference type="PROSITE" id="PS01124"/>
    </source>
</evidence>
<dbReference type="PRINTS" id="PR00032">
    <property type="entry name" value="HTHARAC"/>
</dbReference>
<evidence type="ECO:0000256" key="2">
    <source>
        <dbReference type="ARBA" id="ARBA00023125"/>
    </source>
</evidence>
<dbReference type="GO" id="GO:0003700">
    <property type="term" value="F:DNA-binding transcription factor activity"/>
    <property type="evidence" value="ECO:0007669"/>
    <property type="project" value="InterPro"/>
</dbReference>
<name>A0A6L9UM67_9HYPH</name>
<dbReference type="PANTHER" id="PTHR46796:SF6">
    <property type="entry name" value="ARAC SUBFAMILY"/>
    <property type="match status" value="1"/>
</dbReference>
<dbReference type="InterPro" id="IPR009057">
    <property type="entry name" value="Homeodomain-like_sf"/>
</dbReference>
<sequence length="298" mass="33253">MELQAHGPRKYPHAELKLSSAGQGWSELSAELRSHPVSDMPGLVPQYMEISIAVCGRDDGWVLRSGAGERQKTRPLPGTIWLSPIGIGDNDISVTAPLSNILHLYLPARRFSLLAEDYNLPPEPAHSIHYLAGLQDELVHQIGLSVIEELRNETASGRMLVETCSLMLAARLAHNYGDGWSIKYPQTTVRRLDDVRLRRIRDYIAAHLEEDISVADLASVANLSLFHFTRLFTASFGAPPHRYVAQQRLERSMVLLAESQMALSDIALSSCFSSQTSFSRAFRRATGMTPGQYRKLFR</sequence>
<dbReference type="InterPro" id="IPR050204">
    <property type="entry name" value="AraC_XylS_family_regulators"/>
</dbReference>
<dbReference type="RefSeq" id="WP_163994815.1">
    <property type="nucleotide sequence ID" value="NZ_WUEY01000046.1"/>
</dbReference>
<gene>
    <name evidence="5" type="ORF">GR212_36015</name>
</gene>
<dbReference type="EMBL" id="WUEY01000046">
    <property type="protein sequence ID" value="NEI74940.1"/>
    <property type="molecule type" value="Genomic_DNA"/>
</dbReference>
<keyword evidence="2" id="KW-0238">DNA-binding</keyword>
<evidence type="ECO:0000313" key="5">
    <source>
        <dbReference type="EMBL" id="NEI74940.1"/>
    </source>
</evidence>
<dbReference type="SUPFAM" id="SSF46689">
    <property type="entry name" value="Homeodomain-like"/>
    <property type="match status" value="2"/>
</dbReference>
<dbReference type="InterPro" id="IPR018060">
    <property type="entry name" value="HTH_AraC"/>
</dbReference>
<dbReference type="PROSITE" id="PS01124">
    <property type="entry name" value="HTH_ARAC_FAMILY_2"/>
    <property type="match status" value="1"/>
</dbReference>
<protein>
    <submittedName>
        <fullName evidence="5">Helix-turn-helix domain-containing protein</fullName>
    </submittedName>
</protein>
<reference evidence="5 6" key="1">
    <citation type="submission" date="2019-12" db="EMBL/GenBank/DDBJ databases">
        <title>Rhizobium genotypes associated with high levels of biological nitrogen fixation by grain legumes in a temperate-maritime cropping system.</title>
        <authorList>
            <person name="Maluk M."/>
            <person name="Francesc Ferrando Molina F."/>
            <person name="Lopez Del Egido L."/>
            <person name="Lafos M."/>
            <person name="Langarica-Fuentes A."/>
            <person name="Gebre Yohannes G."/>
            <person name="Young M.W."/>
            <person name="Martin P."/>
            <person name="Gantlett R."/>
            <person name="Kenicer G."/>
            <person name="Hawes C."/>
            <person name="Begg G.S."/>
            <person name="Quilliam R.S."/>
            <person name="Squire G.R."/>
            <person name="Poole P.S."/>
            <person name="Young P.W."/>
            <person name="Iannetta P.M."/>
            <person name="James E.K."/>
        </authorList>
    </citation>
    <scope>NUCLEOTIDE SEQUENCE [LARGE SCALE GENOMIC DNA]</scope>
    <source>
        <strain evidence="5 6">JHI1118</strain>
    </source>
</reference>
<evidence type="ECO:0000256" key="3">
    <source>
        <dbReference type="ARBA" id="ARBA00023163"/>
    </source>
</evidence>
<dbReference type="PANTHER" id="PTHR46796">
    <property type="entry name" value="HTH-TYPE TRANSCRIPTIONAL ACTIVATOR RHAS-RELATED"/>
    <property type="match status" value="1"/>
</dbReference>
<dbReference type="AlphaFoldDB" id="A0A6L9UM67"/>
<dbReference type="InterPro" id="IPR020449">
    <property type="entry name" value="Tscrpt_reg_AraC-type_HTH"/>
</dbReference>
<comment type="caution">
    <text evidence="5">The sequence shown here is derived from an EMBL/GenBank/DDBJ whole genome shotgun (WGS) entry which is preliminary data.</text>
</comment>
<feature type="domain" description="HTH araC/xylS-type" evidence="4">
    <location>
        <begin position="198"/>
        <end position="296"/>
    </location>
</feature>